<gene>
    <name evidence="1" type="ORF">AVDCRST_MAG87-1257</name>
</gene>
<accession>A0A6J4USG3</accession>
<dbReference type="EMBL" id="CADCWJ010000285">
    <property type="protein sequence ID" value="CAA9556749.1"/>
    <property type="molecule type" value="Genomic_DNA"/>
</dbReference>
<protein>
    <submittedName>
        <fullName evidence="1">Uncharacterized protein</fullName>
    </submittedName>
</protein>
<sequence>MVAEQATREPDFTGTRKFKTIGARAFEVLRAHGMFMSGNAPIRIPVEELTDFLVDKDGVKKADVLTALRENPDIFAIETRDEVEYVVTTREGHPPNAGTLGITHSFAERFMTPEPKPVRPVRPPVVRVRVDPNWATYAVPDFGDEDDTVDEVDIVAASADAPTHLDAETVAPEPSLTAPVLDQSLPIVDLVEEAAPLVPAEPAAEEQLEEVVAATQPEVAVEAEPEPVAAQVAEPAIESVETSPVAEPEIEQTVEPAVEPVVAPPLVVPPVAQVVAPPVTAPPTPTFRVSDLSAYADEAVAAAIDERLASDSRFAHFAGQWMLEERVPRLSRGDLRRMKEYIQEQEQPLTDTTLVQDILNVRPNSVEFPLMQFAVNFRLSREHRDFDFVGTNGQRFWSTSGLPQIGTTRRKPNEIGTDYRFLLDEGASADAVGTATSIDHVLSFYEHSLGLLPYDAEMQTLLPRQVSDDQRAAVLTFEIPQSYTTYLVELRYPTPNRGGFLLGLDDFYADNLVPGAMISIAATENDGHFRIEYLPAADQNARLMELDDRRSARYLFRPATITCEVDPDWLISEDRFPRLGSERPLDDKVRRRPEAVVDATFVRIGIEDGDSFIASFPDLLAAVNIERPFSPTLLRTVLEQDARVTGDGSDTYTYVAAS</sequence>
<name>A0A6J4USG3_9BACT</name>
<dbReference type="AlphaFoldDB" id="A0A6J4USG3"/>
<reference evidence="1" key="1">
    <citation type="submission" date="2020-02" db="EMBL/GenBank/DDBJ databases">
        <authorList>
            <person name="Meier V. D."/>
        </authorList>
    </citation>
    <scope>NUCLEOTIDE SEQUENCE</scope>
    <source>
        <strain evidence="1">AVDCRST_MAG87</strain>
    </source>
</reference>
<evidence type="ECO:0000313" key="1">
    <source>
        <dbReference type="EMBL" id="CAA9556749.1"/>
    </source>
</evidence>
<organism evidence="1">
    <name type="scientific">uncultured Thermomicrobiales bacterium</name>
    <dbReference type="NCBI Taxonomy" id="1645740"/>
    <lineage>
        <taxon>Bacteria</taxon>
        <taxon>Pseudomonadati</taxon>
        <taxon>Thermomicrobiota</taxon>
        <taxon>Thermomicrobia</taxon>
        <taxon>Thermomicrobiales</taxon>
        <taxon>environmental samples</taxon>
    </lineage>
</organism>
<proteinExistence type="predicted"/>